<accession>A0A368FH05</accession>
<organism evidence="1 2">
    <name type="scientific">Ancylostoma caninum</name>
    <name type="common">Dog hookworm</name>
    <dbReference type="NCBI Taxonomy" id="29170"/>
    <lineage>
        <taxon>Eukaryota</taxon>
        <taxon>Metazoa</taxon>
        <taxon>Ecdysozoa</taxon>
        <taxon>Nematoda</taxon>
        <taxon>Chromadorea</taxon>
        <taxon>Rhabditida</taxon>
        <taxon>Rhabditina</taxon>
        <taxon>Rhabditomorpha</taxon>
        <taxon>Strongyloidea</taxon>
        <taxon>Ancylostomatidae</taxon>
        <taxon>Ancylostomatinae</taxon>
        <taxon>Ancylostoma</taxon>
    </lineage>
</organism>
<keyword evidence="2" id="KW-1185">Reference proteome</keyword>
<dbReference type="Proteomes" id="UP000252519">
    <property type="component" value="Unassembled WGS sequence"/>
</dbReference>
<dbReference type="EMBL" id="JOJR01001281">
    <property type="protein sequence ID" value="RCN31521.1"/>
    <property type="molecule type" value="Genomic_DNA"/>
</dbReference>
<protein>
    <submittedName>
        <fullName evidence="1">Uncharacterized protein</fullName>
    </submittedName>
</protein>
<proteinExistence type="predicted"/>
<evidence type="ECO:0000313" key="2">
    <source>
        <dbReference type="Proteomes" id="UP000252519"/>
    </source>
</evidence>
<dbReference type="OrthoDB" id="9997817at2759"/>
<reference evidence="1 2" key="1">
    <citation type="submission" date="2014-10" db="EMBL/GenBank/DDBJ databases">
        <title>Draft genome of the hookworm Ancylostoma caninum.</title>
        <authorList>
            <person name="Mitreva M."/>
        </authorList>
    </citation>
    <scope>NUCLEOTIDE SEQUENCE [LARGE SCALE GENOMIC DNA]</scope>
    <source>
        <strain evidence="1 2">Baltimore</strain>
    </source>
</reference>
<gene>
    <name evidence="1" type="ORF">ANCCAN_22697</name>
</gene>
<sequence>MIDKMVVLELEKKSTGSSAELHTAIEGVGNVLRRSNTIRRENDVHIAQLNLLQEVEDIPCEVVYASHVVVGAVEVQLLCATNKMKLGSKDSTLRLTLFSDGVVLVRPKMWKV</sequence>
<comment type="caution">
    <text evidence="1">The sequence shown here is derived from an EMBL/GenBank/DDBJ whole genome shotgun (WGS) entry which is preliminary data.</text>
</comment>
<evidence type="ECO:0000313" key="1">
    <source>
        <dbReference type="EMBL" id="RCN31521.1"/>
    </source>
</evidence>
<dbReference type="AlphaFoldDB" id="A0A368FH05"/>
<name>A0A368FH05_ANCCA</name>